<evidence type="ECO:0000313" key="1">
    <source>
        <dbReference type="EMBL" id="TQF13300.1"/>
    </source>
</evidence>
<dbReference type="Proteomes" id="UP000315369">
    <property type="component" value="Unassembled WGS sequence"/>
</dbReference>
<evidence type="ECO:0008006" key="3">
    <source>
        <dbReference type="Google" id="ProtNLM"/>
    </source>
</evidence>
<evidence type="ECO:0000313" key="2">
    <source>
        <dbReference type="Proteomes" id="UP000315369"/>
    </source>
</evidence>
<proteinExistence type="predicted"/>
<accession>A0A540WWI1</accession>
<keyword evidence="2" id="KW-1185">Reference proteome</keyword>
<organism evidence="1 2">
    <name type="scientific">Myxococcus llanfairpwllgwyngyllgogerychwyrndrobwllllantysiliogogogochensis</name>
    <dbReference type="NCBI Taxonomy" id="2590453"/>
    <lineage>
        <taxon>Bacteria</taxon>
        <taxon>Pseudomonadati</taxon>
        <taxon>Myxococcota</taxon>
        <taxon>Myxococcia</taxon>
        <taxon>Myxococcales</taxon>
        <taxon>Cystobacterineae</taxon>
        <taxon>Myxococcaceae</taxon>
        <taxon>Myxococcus</taxon>
    </lineage>
</organism>
<reference evidence="1 2" key="1">
    <citation type="submission" date="2019-06" db="EMBL/GenBank/DDBJ databases">
        <authorList>
            <person name="Livingstone P."/>
            <person name="Whitworth D."/>
        </authorList>
    </citation>
    <scope>NUCLEOTIDE SEQUENCE [LARGE SCALE GENOMIC DNA]</scope>
    <source>
        <strain evidence="1 2">AM401</strain>
    </source>
</reference>
<gene>
    <name evidence="1" type="ORF">FJV41_24615</name>
</gene>
<protein>
    <recommendedName>
        <fullName evidence="3">Lipoprotein</fullName>
    </recommendedName>
</protein>
<name>A0A540WWI1_9BACT</name>
<dbReference type="OrthoDB" id="9801061at2"/>
<dbReference type="AlphaFoldDB" id="A0A540WWI1"/>
<dbReference type="EMBL" id="VIFM01000105">
    <property type="protein sequence ID" value="TQF13300.1"/>
    <property type="molecule type" value="Genomic_DNA"/>
</dbReference>
<sequence length="76" mass="8457">MEVGDIQVVRRGAATWFDFGDWKSEVASRRGDDGTLTLVGSSPGEDGYEFVVANKDSKKSLVLRDAQHEYVFMEAE</sequence>
<comment type="caution">
    <text evidence="1">The sequence shown here is derived from an EMBL/GenBank/DDBJ whole genome shotgun (WGS) entry which is preliminary data.</text>
</comment>